<organism evidence="1 2">
    <name type="scientific">Paenibacillus filicis</name>
    <dbReference type="NCBI Taxonomy" id="669464"/>
    <lineage>
        <taxon>Bacteria</taxon>
        <taxon>Bacillati</taxon>
        <taxon>Bacillota</taxon>
        <taxon>Bacilli</taxon>
        <taxon>Bacillales</taxon>
        <taxon>Paenibacillaceae</taxon>
        <taxon>Paenibacillus</taxon>
    </lineage>
</organism>
<dbReference type="EMBL" id="JBBPCC010000026">
    <property type="protein sequence ID" value="MEK8132040.1"/>
    <property type="molecule type" value="Genomic_DNA"/>
</dbReference>
<dbReference type="RefSeq" id="WP_341419170.1">
    <property type="nucleotide sequence ID" value="NZ_JBBPCC010000026.1"/>
</dbReference>
<dbReference type="Gene3D" id="3.40.1440.10">
    <property type="entry name" value="GIY-YIG endonuclease"/>
    <property type="match status" value="1"/>
</dbReference>
<evidence type="ECO:0000313" key="2">
    <source>
        <dbReference type="Proteomes" id="UP001469365"/>
    </source>
</evidence>
<accession>A0ABU9DT46</accession>
<protein>
    <submittedName>
        <fullName evidence="1">GIY-YIG nuclease family protein</fullName>
    </submittedName>
</protein>
<name>A0ABU9DT46_9BACL</name>
<evidence type="ECO:0000313" key="1">
    <source>
        <dbReference type="EMBL" id="MEK8132040.1"/>
    </source>
</evidence>
<reference evidence="1 2" key="1">
    <citation type="submission" date="2024-04" db="EMBL/GenBank/DDBJ databases">
        <title>draft genome sequnece of Paenibacillus filicis.</title>
        <authorList>
            <person name="Kim D.-U."/>
        </authorList>
    </citation>
    <scope>NUCLEOTIDE SEQUENCE [LARGE SCALE GENOMIC DNA]</scope>
    <source>
        <strain evidence="1 2">KACC14197</strain>
    </source>
</reference>
<keyword evidence="2" id="KW-1185">Reference proteome</keyword>
<dbReference type="SUPFAM" id="SSF82771">
    <property type="entry name" value="GIY-YIG endonuclease"/>
    <property type="match status" value="1"/>
</dbReference>
<comment type="caution">
    <text evidence="1">The sequence shown here is derived from an EMBL/GenBank/DDBJ whole genome shotgun (WGS) entry which is preliminary data.</text>
</comment>
<dbReference type="Proteomes" id="UP001469365">
    <property type="component" value="Unassembled WGS sequence"/>
</dbReference>
<proteinExistence type="predicted"/>
<dbReference type="CDD" id="cd10451">
    <property type="entry name" value="GIY-YIG_LuxR_like"/>
    <property type="match status" value="1"/>
</dbReference>
<gene>
    <name evidence="1" type="ORF">WMW72_29505</name>
</gene>
<dbReference type="InterPro" id="IPR035901">
    <property type="entry name" value="GIY-YIG_endonuc_sf"/>
</dbReference>
<sequence length="122" mass="14709">MDKNKRKELLEEYKEIKTYMGVAQIKNNVNGKIYVDSYPNLKNKWLTLQMQLDQGRFANAELQKEWKEFGADKFTYEVLEQKEADKVTDMRWERKKILKPWLDKLQPFGDRGYNKPLKETDE</sequence>